<dbReference type="PANTHER" id="PTHR28556">
    <property type="entry name" value="TRANSMEMBRANE PROTEIN 106B"/>
    <property type="match status" value="1"/>
</dbReference>
<evidence type="ECO:0000259" key="1">
    <source>
        <dbReference type="Pfam" id="PF07092"/>
    </source>
</evidence>
<sequence>MIVQCSTSLGSRGDLETKMGWLWSSMWGPGFAVLVDDYSIKVVKVKFNKQNSLVIVAIMATQKIRNSNFYPVGMTSLSSQAQYMNMVVGTYMTTNASFIQPWSEQLKIATIFTKSLDVPSSIGWNVD</sequence>
<dbReference type="AlphaFoldDB" id="A0A7J7FHF8"/>
<evidence type="ECO:0000313" key="3">
    <source>
        <dbReference type="Proteomes" id="UP000551758"/>
    </source>
</evidence>
<dbReference type="Pfam" id="PF07092">
    <property type="entry name" value="TMEM106"/>
    <property type="match status" value="1"/>
</dbReference>
<accession>A0A7J7FHF8</accession>
<dbReference type="InterPro" id="IPR048509">
    <property type="entry name" value="TMEM106_C"/>
</dbReference>
<comment type="caution">
    <text evidence="2">The sequence shown here is derived from an EMBL/GenBank/DDBJ whole genome shotgun (WGS) entry which is preliminary data.</text>
</comment>
<dbReference type="EMBL" id="JACDTQ010000575">
    <property type="protein sequence ID" value="KAF5927522.1"/>
    <property type="molecule type" value="Genomic_DNA"/>
</dbReference>
<protein>
    <recommendedName>
        <fullName evidence="1">Transmembrane protein 106 C-terminal domain-containing protein</fullName>
    </recommendedName>
</protein>
<dbReference type="InterPro" id="IPR009790">
    <property type="entry name" value="TMEM106"/>
</dbReference>
<dbReference type="PANTHER" id="PTHR28556:SF5">
    <property type="entry name" value="TRANSMEMBRANE PROTEIN 106C"/>
    <property type="match status" value="1"/>
</dbReference>
<gene>
    <name evidence="2" type="ORF">HPG69_016161</name>
</gene>
<organism evidence="2 3">
    <name type="scientific">Diceros bicornis minor</name>
    <name type="common">South-central black rhinoceros</name>
    <dbReference type="NCBI Taxonomy" id="77932"/>
    <lineage>
        <taxon>Eukaryota</taxon>
        <taxon>Metazoa</taxon>
        <taxon>Chordata</taxon>
        <taxon>Craniata</taxon>
        <taxon>Vertebrata</taxon>
        <taxon>Euteleostomi</taxon>
        <taxon>Mammalia</taxon>
        <taxon>Eutheria</taxon>
        <taxon>Laurasiatheria</taxon>
        <taxon>Perissodactyla</taxon>
        <taxon>Rhinocerotidae</taxon>
        <taxon>Diceros</taxon>
    </lineage>
</organism>
<evidence type="ECO:0000313" key="2">
    <source>
        <dbReference type="EMBL" id="KAF5927522.1"/>
    </source>
</evidence>
<proteinExistence type="predicted"/>
<name>A0A7J7FHF8_DICBM</name>
<feature type="domain" description="Transmembrane protein 106 C-terminal" evidence="1">
    <location>
        <begin position="33"/>
        <end position="106"/>
    </location>
</feature>
<dbReference type="Proteomes" id="UP000551758">
    <property type="component" value="Unassembled WGS sequence"/>
</dbReference>
<reference evidence="2 3" key="1">
    <citation type="journal article" date="2020" name="Mol. Biol. Evol.">
        <title>Interspecific Gene Flow and the Evolution of Specialization in Black and White Rhinoceros.</title>
        <authorList>
            <person name="Moodley Y."/>
            <person name="Westbury M.V."/>
            <person name="Russo I.M."/>
            <person name="Gopalakrishnan S."/>
            <person name="Rakotoarivelo A."/>
            <person name="Olsen R.A."/>
            <person name="Prost S."/>
            <person name="Tunstall T."/>
            <person name="Ryder O.A."/>
            <person name="Dalen L."/>
            <person name="Bruford M.W."/>
        </authorList>
    </citation>
    <scope>NUCLEOTIDE SEQUENCE [LARGE SCALE GENOMIC DNA]</scope>
    <source>
        <strain evidence="2">SBR-YM</strain>
        <tissue evidence="2">Skin</tissue>
    </source>
</reference>
<keyword evidence="3" id="KW-1185">Reference proteome</keyword>